<proteinExistence type="predicted"/>
<sequence>MVSCQRFPDRLRLAHASIQIQSYNIFAIQIEELLLCIADFFFICIDFTAILG</sequence>
<organism evidence="1 2">
    <name type="scientific">Litchfieldella anticariensis (strain DSM 16096 / CECT 5854 / CIP 108499 / LMG 22089 / FP35)</name>
    <name type="common">Halomonas anticariensis</name>
    <dbReference type="NCBI Taxonomy" id="1121939"/>
    <lineage>
        <taxon>Bacteria</taxon>
        <taxon>Pseudomonadati</taxon>
        <taxon>Pseudomonadota</taxon>
        <taxon>Gammaproteobacteria</taxon>
        <taxon>Oceanospirillales</taxon>
        <taxon>Halomonadaceae</taxon>
        <taxon>Litchfieldella</taxon>
    </lineage>
</organism>
<name>S2KJB3_LITA3</name>
<reference evidence="1 2" key="1">
    <citation type="journal article" date="2013" name="Genome Announc.">
        <title>Draft genome sequence of the moderately halophilic gammaproteobacterium Halomonas anticariensis FP35.</title>
        <authorList>
            <person name="Tahrioui A."/>
            <person name="Quesada E."/>
            <person name="Llamas I."/>
        </authorList>
    </citation>
    <scope>NUCLEOTIDE SEQUENCE [LARGE SCALE GENOMIC DNA]</scope>
    <source>
        <strain evidence="2">DSM 16096 / CECT 5854 / LMG 22089 / FP35</strain>
    </source>
</reference>
<dbReference type="EMBL" id="ASTJ01000029">
    <property type="protein sequence ID" value="EPC02050.1"/>
    <property type="molecule type" value="Genomic_DNA"/>
</dbReference>
<dbReference type="AlphaFoldDB" id="S2KJB3"/>
<gene>
    <name evidence="1" type="ORF">L861_20570</name>
</gene>
<evidence type="ECO:0000313" key="2">
    <source>
        <dbReference type="Proteomes" id="UP000014463"/>
    </source>
</evidence>
<protein>
    <submittedName>
        <fullName evidence="1">Uncharacterized protein</fullName>
    </submittedName>
</protein>
<dbReference type="Proteomes" id="UP000014463">
    <property type="component" value="Unassembled WGS sequence"/>
</dbReference>
<accession>S2KJB3</accession>
<evidence type="ECO:0000313" key="1">
    <source>
        <dbReference type="EMBL" id="EPC02050.1"/>
    </source>
</evidence>
<comment type="caution">
    <text evidence="1">The sequence shown here is derived from an EMBL/GenBank/DDBJ whole genome shotgun (WGS) entry which is preliminary data.</text>
</comment>
<dbReference type="STRING" id="1121939.L861_20570"/>
<keyword evidence="2" id="KW-1185">Reference proteome</keyword>